<protein>
    <submittedName>
        <fullName evidence="2">Uncharacterized protein</fullName>
    </submittedName>
</protein>
<name>A0ABR1INF6_9AGAR</name>
<dbReference type="Proteomes" id="UP001498398">
    <property type="component" value="Unassembled WGS sequence"/>
</dbReference>
<proteinExistence type="predicted"/>
<feature type="compositionally biased region" description="Low complexity" evidence="1">
    <location>
        <begin position="252"/>
        <end position="277"/>
    </location>
</feature>
<feature type="compositionally biased region" description="Pro residues" evidence="1">
    <location>
        <begin position="278"/>
        <end position="302"/>
    </location>
</feature>
<feature type="compositionally biased region" description="Basic and acidic residues" evidence="1">
    <location>
        <begin position="394"/>
        <end position="413"/>
    </location>
</feature>
<accession>A0ABR1INF6</accession>
<gene>
    <name evidence="2" type="ORF">VKT23_020099</name>
</gene>
<feature type="compositionally biased region" description="Basic residues" evidence="1">
    <location>
        <begin position="423"/>
        <end position="432"/>
    </location>
</feature>
<sequence>MKKEKVACSESTGTEKSLKRKLDDESTIVRAQLQAQKEDPRLYSKETAPLSRTRTQPDIFPSSSTCPERTFSNSSLVSNASFTSLAPTEIEVDWDDPGEAKAELVRQGIKIVDYICHGTYYHSSSFGQNDKGKQKAVDVKPAPILFDPYSALGQYEYYLSRNVNSDTGLRRTFPIPPFIIWQLFSPSLRFLEESEKEKERWLDIDRVAYQKFQLNRRKRSLQERGEEEVKVVIPYYRLPWVLDAMGLLPESTSSSACTSTSASPSPSTSTSPDVDTPTSPPSSPPLPPVPPNSPIERPPPLKPDVLRTNSGWIIPTLEQRQALCKITSLDPQFMTVWRNRMRNAAALASVVSGGRSIATPLLFGSNLGLGSGASVSSFGRQASLVGGISSQETISERSLGKRSSADVEGFEKNNDDDDSEHGKPKKRRVEEG</sequence>
<feature type="region of interest" description="Disordered" evidence="1">
    <location>
        <begin position="252"/>
        <end position="306"/>
    </location>
</feature>
<feature type="region of interest" description="Disordered" evidence="1">
    <location>
        <begin position="387"/>
        <end position="432"/>
    </location>
</feature>
<evidence type="ECO:0000313" key="3">
    <source>
        <dbReference type="Proteomes" id="UP001498398"/>
    </source>
</evidence>
<evidence type="ECO:0000256" key="1">
    <source>
        <dbReference type="SAM" id="MobiDB-lite"/>
    </source>
</evidence>
<feature type="region of interest" description="Disordered" evidence="1">
    <location>
        <begin position="1"/>
        <end position="66"/>
    </location>
</feature>
<comment type="caution">
    <text evidence="2">The sequence shown here is derived from an EMBL/GenBank/DDBJ whole genome shotgun (WGS) entry which is preliminary data.</text>
</comment>
<reference evidence="2 3" key="1">
    <citation type="submission" date="2024-01" db="EMBL/GenBank/DDBJ databases">
        <title>A draft genome for the cacao thread blight pathogen Marasmiellus scandens.</title>
        <authorList>
            <person name="Baruah I.K."/>
            <person name="Leung J."/>
            <person name="Bukari Y."/>
            <person name="Amoako-Attah I."/>
            <person name="Meinhardt L.W."/>
            <person name="Bailey B.A."/>
            <person name="Cohen S.P."/>
        </authorList>
    </citation>
    <scope>NUCLEOTIDE SEQUENCE [LARGE SCALE GENOMIC DNA]</scope>
    <source>
        <strain evidence="2 3">GH-19</strain>
    </source>
</reference>
<feature type="compositionally biased region" description="Polar residues" evidence="1">
    <location>
        <begin position="50"/>
        <end position="66"/>
    </location>
</feature>
<dbReference type="EMBL" id="JBANRG010000120">
    <property type="protein sequence ID" value="KAK7434633.1"/>
    <property type="molecule type" value="Genomic_DNA"/>
</dbReference>
<evidence type="ECO:0000313" key="2">
    <source>
        <dbReference type="EMBL" id="KAK7434633.1"/>
    </source>
</evidence>
<organism evidence="2 3">
    <name type="scientific">Marasmiellus scandens</name>
    <dbReference type="NCBI Taxonomy" id="2682957"/>
    <lineage>
        <taxon>Eukaryota</taxon>
        <taxon>Fungi</taxon>
        <taxon>Dikarya</taxon>
        <taxon>Basidiomycota</taxon>
        <taxon>Agaricomycotina</taxon>
        <taxon>Agaricomycetes</taxon>
        <taxon>Agaricomycetidae</taxon>
        <taxon>Agaricales</taxon>
        <taxon>Marasmiineae</taxon>
        <taxon>Omphalotaceae</taxon>
        <taxon>Marasmiellus</taxon>
    </lineage>
</organism>
<keyword evidence="3" id="KW-1185">Reference proteome</keyword>